<gene>
    <name evidence="1" type="ORF">GBAR_LOCUS11004</name>
</gene>
<protein>
    <recommendedName>
        <fullName evidence="3">Cytidyltransferase-like domain-containing protein</fullName>
    </recommendedName>
</protein>
<dbReference type="GO" id="GO:0005634">
    <property type="term" value="C:nucleus"/>
    <property type="evidence" value="ECO:0007669"/>
    <property type="project" value="TreeGrafter"/>
</dbReference>
<dbReference type="PANTHER" id="PTHR31285:SF0">
    <property type="entry name" value="NICOTINAMIDE MONONUCLEOTIDE ADENYLYLTRANSFERASE"/>
    <property type="match status" value="1"/>
</dbReference>
<dbReference type="AlphaFoldDB" id="A0AA35WE90"/>
<dbReference type="GO" id="GO:0016887">
    <property type="term" value="F:ATP hydrolysis activity"/>
    <property type="evidence" value="ECO:0007669"/>
    <property type="project" value="TreeGrafter"/>
</dbReference>
<keyword evidence="2" id="KW-1185">Reference proteome</keyword>
<dbReference type="GO" id="GO:0005737">
    <property type="term" value="C:cytoplasm"/>
    <property type="evidence" value="ECO:0007669"/>
    <property type="project" value="TreeGrafter"/>
</dbReference>
<evidence type="ECO:0008006" key="3">
    <source>
        <dbReference type="Google" id="ProtNLM"/>
    </source>
</evidence>
<evidence type="ECO:0000313" key="1">
    <source>
        <dbReference type="EMBL" id="CAI8018188.1"/>
    </source>
</evidence>
<proteinExistence type="predicted"/>
<evidence type="ECO:0000313" key="2">
    <source>
        <dbReference type="Proteomes" id="UP001174909"/>
    </source>
</evidence>
<dbReference type="GO" id="GO:0000309">
    <property type="term" value="F:nicotinamide-nucleotide adenylyltransferase activity"/>
    <property type="evidence" value="ECO:0007669"/>
    <property type="project" value="TreeGrafter"/>
</dbReference>
<organism evidence="1 2">
    <name type="scientific">Geodia barretti</name>
    <name type="common">Barrett's horny sponge</name>
    <dbReference type="NCBI Taxonomy" id="519541"/>
    <lineage>
        <taxon>Eukaryota</taxon>
        <taxon>Metazoa</taxon>
        <taxon>Porifera</taxon>
        <taxon>Demospongiae</taxon>
        <taxon>Heteroscleromorpha</taxon>
        <taxon>Tetractinellida</taxon>
        <taxon>Astrophorina</taxon>
        <taxon>Geodiidae</taxon>
        <taxon>Geodia</taxon>
    </lineage>
</organism>
<reference evidence="1" key="1">
    <citation type="submission" date="2023-03" db="EMBL/GenBank/DDBJ databases">
        <authorList>
            <person name="Steffen K."/>
            <person name="Cardenas P."/>
        </authorList>
    </citation>
    <scope>NUCLEOTIDE SEQUENCE</scope>
</reference>
<comment type="caution">
    <text evidence="1">The sequence shown here is derived from an EMBL/GenBank/DDBJ whole genome shotgun (WGS) entry which is preliminary data.</text>
</comment>
<dbReference type="Proteomes" id="UP001174909">
    <property type="component" value="Unassembled WGS sequence"/>
</dbReference>
<sequence length="401" mass="43038">MPPDKSVGVGLRTPSEAGMDQEIAQIVAKIHDTPQQSVLAVAGAGNYALAWLLGVGGASRTVLETRVPYGYLAMTDFLGGYAPEQTVSADTARRMARAAWGRGLSLREQDAPIVGLACTATIATDRTKRGDHRAFIATWDHDVATTDVIVLDKGLRERAGEEEVVSRLVIAALARACGVSAELDLRLASSERVETETLRHAEPVQRLLDGDASWVTVHPDGRMVVDGDAPQALLPGSFNPLHAGHTELAEAVTGALGVPVAYELSVSNVDKPPLAAVEVHGRLDQFRGIGTVVLTRAETFIKKSELFPGCGFAIGWDTVTRLIQPRYYGNSDAAMLKALAAMWGRGSRFAVGGRTDDGGAFRSLADVNIPDGFRLMFTEIPETDFRRDLSSTAIRETHRLN</sequence>
<name>A0AA35WE90_GEOBA</name>
<accession>A0AA35WE90</accession>
<dbReference type="PANTHER" id="PTHR31285">
    <property type="entry name" value="NICOTINAMIDE MONONUCLEOTIDE ADENYLYLTRANSFERASE"/>
    <property type="match status" value="1"/>
</dbReference>
<dbReference type="SUPFAM" id="SSF52374">
    <property type="entry name" value="Nucleotidylyl transferase"/>
    <property type="match status" value="1"/>
</dbReference>
<dbReference type="EMBL" id="CASHTH010001687">
    <property type="protein sequence ID" value="CAI8018188.1"/>
    <property type="molecule type" value="Genomic_DNA"/>
</dbReference>